<dbReference type="Pfam" id="PF01637">
    <property type="entry name" value="ATPase_2"/>
    <property type="match status" value="1"/>
</dbReference>
<dbReference type="SUPFAM" id="SSF46785">
    <property type="entry name" value="Winged helix' DNA-binding domain"/>
    <property type="match status" value="1"/>
</dbReference>
<evidence type="ECO:0000313" key="3">
    <source>
        <dbReference type="Proteomes" id="UP000291469"/>
    </source>
</evidence>
<feature type="domain" description="ATPase" evidence="1">
    <location>
        <begin position="4"/>
        <end position="208"/>
    </location>
</feature>
<evidence type="ECO:0000313" key="2">
    <source>
        <dbReference type="EMBL" id="QBI20347.1"/>
    </source>
</evidence>
<dbReference type="PANTHER" id="PTHR34704">
    <property type="entry name" value="ATPASE"/>
    <property type="match status" value="1"/>
</dbReference>
<proteinExistence type="predicted"/>
<dbReference type="RefSeq" id="WP_131155344.1">
    <property type="nucleotide sequence ID" value="NZ_CP036402.1"/>
</dbReference>
<dbReference type="Gene3D" id="3.40.50.300">
    <property type="entry name" value="P-loop containing nucleotide triphosphate hydrolases"/>
    <property type="match status" value="1"/>
</dbReference>
<protein>
    <recommendedName>
        <fullName evidence="1">ATPase domain-containing protein</fullName>
    </recommendedName>
</protein>
<dbReference type="KEGG" id="erz:ER308_12745"/>
<dbReference type="InterPro" id="IPR027417">
    <property type="entry name" value="P-loop_NTPase"/>
</dbReference>
<keyword evidence="3" id="KW-1185">Reference proteome</keyword>
<dbReference type="Proteomes" id="UP000291469">
    <property type="component" value="Chromosome"/>
</dbReference>
<name>A0A411YGP0_9ACTN</name>
<evidence type="ECO:0000259" key="1">
    <source>
        <dbReference type="Pfam" id="PF01637"/>
    </source>
</evidence>
<dbReference type="SUPFAM" id="SSF52540">
    <property type="entry name" value="P-loop containing nucleoside triphosphate hydrolases"/>
    <property type="match status" value="1"/>
</dbReference>
<dbReference type="EMBL" id="CP036402">
    <property type="protein sequence ID" value="QBI20347.1"/>
    <property type="molecule type" value="Genomic_DNA"/>
</dbReference>
<sequence>MPKFVNRERELSALQKALGREPGLAVVSGRRRVGKTALLDRYAREWEEQGGRAIFLPGTRAPASEALRRLEERIRAAVPPMPGDLLDLGHLDSWDAALGYLFARSEETPLLVVLDEFPYLCEADPSLPSTLQARWDHRGQARLSLVLAGSHVGLMEELVAADAPLFGRADAHVRLAPFSWREAPLLVDGEPEAVLEAYTAVGGMPRYLGLWDPRHDAVDNLTELLDGPGAPLGDEGTVVLQELNPASAAARTLELVALGAGTFGAIRERAHLAPATTSEALDTLAELGLIARLTPAGDDARRTRKVRYTVRDPLLRLWLALVQPHREAFELGRGGGVLAAHRDRIAASQQQTLAAVARDWLGEREQCACEPWWRGAEDGGIDALALRGDTPAAAATARWATGVDGEAERARLADALAGGPYARPEALEVLARDGSAVTTPADLYRDGPGSPR</sequence>
<organism evidence="2 3">
    <name type="scientific">Egibacter rhizosphaerae</name>
    <dbReference type="NCBI Taxonomy" id="1670831"/>
    <lineage>
        <taxon>Bacteria</taxon>
        <taxon>Bacillati</taxon>
        <taxon>Actinomycetota</taxon>
        <taxon>Nitriliruptoria</taxon>
        <taxon>Egibacterales</taxon>
        <taxon>Egibacteraceae</taxon>
        <taxon>Egibacter</taxon>
    </lineage>
</organism>
<dbReference type="InterPro" id="IPR011579">
    <property type="entry name" value="ATPase_dom"/>
</dbReference>
<dbReference type="GO" id="GO:0005524">
    <property type="term" value="F:ATP binding"/>
    <property type="evidence" value="ECO:0007669"/>
    <property type="project" value="InterPro"/>
</dbReference>
<gene>
    <name evidence="2" type="ORF">ER308_12745</name>
</gene>
<dbReference type="InterPro" id="IPR036390">
    <property type="entry name" value="WH_DNA-bd_sf"/>
</dbReference>
<reference evidence="2 3" key="1">
    <citation type="submission" date="2019-01" db="EMBL/GenBank/DDBJ databases">
        <title>Egibacter rhizosphaerae EGI 80759T.</title>
        <authorList>
            <person name="Chen D.-D."/>
            <person name="Tian Y."/>
            <person name="Jiao J.-Y."/>
            <person name="Zhang X.-T."/>
            <person name="Zhang Y.-G."/>
            <person name="Zhang Y."/>
            <person name="Xiao M."/>
            <person name="Shu W.-S."/>
            <person name="Li W.-J."/>
        </authorList>
    </citation>
    <scope>NUCLEOTIDE SEQUENCE [LARGE SCALE GENOMIC DNA]</scope>
    <source>
        <strain evidence="2 3">EGI 80759</strain>
    </source>
</reference>
<dbReference type="AlphaFoldDB" id="A0A411YGP0"/>
<dbReference type="OrthoDB" id="9813134at2"/>
<dbReference type="PANTHER" id="PTHR34704:SF1">
    <property type="entry name" value="ATPASE"/>
    <property type="match status" value="1"/>
</dbReference>
<accession>A0A411YGP0</accession>